<reference evidence="16 17" key="1">
    <citation type="submission" date="2019-07" db="EMBL/GenBank/DDBJ databases">
        <title>Genomic Encyclopedia of Type Strains, Phase I: the one thousand microbial genomes (KMG-I) project.</title>
        <authorList>
            <person name="Kyrpides N."/>
        </authorList>
    </citation>
    <scope>NUCLEOTIDE SEQUENCE [LARGE SCALE GENOMIC DNA]</scope>
    <source>
        <strain evidence="16 17">DSM 6562</strain>
    </source>
</reference>
<evidence type="ECO:0000256" key="9">
    <source>
        <dbReference type="ARBA" id="ARBA00023136"/>
    </source>
</evidence>
<comment type="function">
    <text evidence="13">Component of the F(0) channel, it forms part of the peripheral stalk, linking F(1) to F(0).</text>
</comment>
<dbReference type="PANTHER" id="PTHR33445:SF1">
    <property type="entry name" value="ATP SYNTHASE SUBUNIT B"/>
    <property type="match status" value="1"/>
</dbReference>
<keyword evidence="3 13" id="KW-1003">Cell membrane</keyword>
<keyword evidence="8 13" id="KW-0406">Ion transport</keyword>
<keyword evidence="17" id="KW-1185">Reference proteome</keyword>
<evidence type="ECO:0000256" key="8">
    <source>
        <dbReference type="ARBA" id="ARBA00023065"/>
    </source>
</evidence>
<proteinExistence type="inferred from homology"/>
<evidence type="ECO:0000256" key="12">
    <source>
        <dbReference type="ARBA" id="ARBA00037847"/>
    </source>
</evidence>
<protein>
    <recommendedName>
        <fullName evidence="13">ATP synthase subunit b</fullName>
    </recommendedName>
    <alternativeName>
        <fullName evidence="13">ATP synthase F(0) sector subunit b</fullName>
    </alternativeName>
    <alternativeName>
        <fullName evidence="13">ATPase subunit I</fullName>
    </alternativeName>
    <alternativeName>
        <fullName evidence="13">F-type ATPase subunit b</fullName>
        <shortName evidence="13">F-ATPase subunit b</shortName>
    </alternativeName>
</protein>
<evidence type="ECO:0000256" key="2">
    <source>
        <dbReference type="ARBA" id="ARBA00022448"/>
    </source>
</evidence>
<dbReference type="CDD" id="cd06503">
    <property type="entry name" value="ATP-synt_Fo_b"/>
    <property type="match status" value="1"/>
</dbReference>
<dbReference type="InterPro" id="IPR005864">
    <property type="entry name" value="ATP_synth_F0_bsu_bac"/>
</dbReference>
<dbReference type="GO" id="GO:0046933">
    <property type="term" value="F:proton-transporting ATP synthase activity, rotational mechanism"/>
    <property type="evidence" value="ECO:0007669"/>
    <property type="project" value="UniProtKB-UniRule"/>
</dbReference>
<dbReference type="SUPFAM" id="SSF81573">
    <property type="entry name" value="F1F0 ATP synthase subunit B, membrane domain"/>
    <property type="match status" value="1"/>
</dbReference>
<keyword evidence="15" id="KW-0175">Coiled coil</keyword>
<dbReference type="RefSeq" id="WP_243131624.1">
    <property type="nucleotide sequence ID" value="NZ_VNHM01000004.1"/>
</dbReference>
<keyword evidence="2 13" id="KW-0813">Transport</keyword>
<dbReference type="GO" id="GO:0046961">
    <property type="term" value="F:proton-transporting ATPase activity, rotational mechanism"/>
    <property type="evidence" value="ECO:0007669"/>
    <property type="project" value="TreeGrafter"/>
</dbReference>
<sequence>MDGVINALGLNNTLVAQVFNFIMLLIFLRVVVYPHIVRILEERQNYIANSVTAAEEERKQAEALRQQYLDELNKAKAEAQEIVQKATRAAEVQAQEIIESAKAESARIKESALQDINREKEKAVAELRDQVATLSILVASKVVSEKITADVQRGMIDEFIKEAGDLPC</sequence>
<dbReference type="NCBIfam" id="TIGR01144">
    <property type="entry name" value="ATP_synt_b"/>
    <property type="match status" value="1"/>
</dbReference>
<dbReference type="GO" id="GO:0045259">
    <property type="term" value="C:proton-transporting ATP synthase complex"/>
    <property type="evidence" value="ECO:0007669"/>
    <property type="project" value="UniProtKB-KW"/>
</dbReference>
<evidence type="ECO:0000313" key="17">
    <source>
        <dbReference type="Proteomes" id="UP000323166"/>
    </source>
</evidence>
<dbReference type="PANTHER" id="PTHR33445">
    <property type="entry name" value="ATP SYNTHASE SUBUNIT B', CHLOROPLASTIC"/>
    <property type="match status" value="1"/>
</dbReference>
<keyword evidence="4 13" id="KW-0138">CF(0)</keyword>
<gene>
    <name evidence="13" type="primary">atpF</name>
    <name evidence="16" type="ORF">LX24_01031</name>
</gene>
<dbReference type="EMBL" id="VNHM01000004">
    <property type="protein sequence ID" value="TYO96562.1"/>
    <property type="molecule type" value="Genomic_DNA"/>
</dbReference>
<feature type="coiled-coil region" evidence="15">
    <location>
        <begin position="47"/>
        <end position="137"/>
    </location>
</feature>
<name>A0A5S4ZUU1_9FIRM</name>
<dbReference type="AlphaFoldDB" id="A0A5S4ZUU1"/>
<evidence type="ECO:0000256" key="3">
    <source>
        <dbReference type="ARBA" id="ARBA00022475"/>
    </source>
</evidence>
<dbReference type="Pfam" id="PF00430">
    <property type="entry name" value="ATP-synt_B"/>
    <property type="match status" value="1"/>
</dbReference>
<keyword evidence="7 13" id="KW-1133">Transmembrane helix</keyword>
<dbReference type="Proteomes" id="UP000323166">
    <property type="component" value="Unassembled WGS sequence"/>
</dbReference>
<evidence type="ECO:0000313" key="16">
    <source>
        <dbReference type="EMBL" id="TYO96562.1"/>
    </source>
</evidence>
<evidence type="ECO:0000256" key="4">
    <source>
        <dbReference type="ARBA" id="ARBA00022547"/>
    </source>
</evidence>
<comment type="caution">
    <text evidence="16">The sequence shown here is derived from an EMBL/GenBank/DDBJ whole genome shotgun (WGS) entry which is preliminary data.</text>
</comment>
<keyword evidence="6 13" id="KW-0375">Hydrogen ion transport</keyword>
<dbReference type="GO" id="GO:0005886">
    <property type="term" value="C:plasma membrane"/>
    <property type="evidence" value="ECO:0007669"/>
    <property type="project" value="UniProtKB-SubCell"/>
</dbReference>
<comment type="function">
    <text evidence="11 13">F(1)F(0) ATP synthase produces ATP from ADP in the presence of a proton or sodium gradient. F-type ATPases consist of two structural domains, F(1) containing the extramembraneous catalytic core and F(0) containing the membrane proton channel, linked together by a central stalk and a peripheral stalk. During catalysis, ATP synthesis in the catalytic domain of F(1) is coupled via a rotary mechanism of the central stalk subunits to proton translocation.</text>
</comment>
<keyword evidence="9 13" id="KW-0472">Membrane</keyword>
<evidence type="ECO:0000256" key="1">
    <source>
        <dbReference type="ARBA" id="ARBA00005513"/>
    </source>
</evidence>
<evidence type="ECO:0000256" key="14">
    <source>
        <dbReference type="RuleBase" id="RU003848"/>
    </source>
</evidence>
<evidence type="ECO:0000256" key="15">
    <source>
        <dbReference type="SAM" id="Coils"/>
    </source>
</evidence>
<dbReference type="InterPro" id="IPR028987">
    <property type="entry name" value="ATP_synth_B-like_membr_sf"/>
</dbReference>
<dbReference type="InterPro" id="IPR050059">
    <property type="entry name" value="ATP_synthase_B_chain"/>
</dbReference>
<accession>A0A5S4ZUU1</accession>
<evidence type="ECO:0000256" key="7">
    <source>
        <dbReference type="ARBA" id="ARBA00022989"/>
    </source>
</evidence>
<dbReference type="Gene3D" id="6.10.250.1580">
    <property type="match status" value="1"/>
</dbReference>
<dbReference type="GO" id="GO:0012505">
    <property type="term" value="C:endomembrane system"/>
    <property type="evidence" value="ECO:0007669"/>
    <property type="project" value="UniProtKB-SubCell"/>
</dbReference>
<evidence type="ECO:0000256" key="11">
    <source>
        <dbReference type="ARBA" id="ARBA00025198"/>
    </source>
</evidence>
<dbReference type="InterPro" id="IPR002146">
    <property type="entry name" value="ATP_synth_b/b'su_bac/chlpt"/>
</dbReference>
<evidence type="ECO:0000256" key="5">
    <source>
        <dbReference type="ARBA" id="ARBA00022692"/>
    </source>
</evidence>
<feature type="transmembrane region" description="Helical" evidence="13">
    <location>
        <begin position="14"/>
        <end position="33"/>
    </location>
</feature>
<keyword evidence="10 13" id="KW-0066">ATP synthesis</keyword>
<comment type="subunit">
    <text evidence="13">F-type ATPases have 2 components, F(1) - the catalytic core - and F(0) - the membrane proton channel. F(1) has five subunits: alpha(3), beta(3), gamma(1), delta(1), epsilon(1). F(0) has three main subunits: a(1), b(2) and c(10-14). The alpha and beta chains form an alternating ring which encloses part of the gamma chain. F(1) is attached to F(0) by a central stalk formed by the gamma and epsilon chains, while a peripheral stalk is formed by the delta and b chains.</text>
</comment>
<comment type="subcellular location">
    <subcellularLocation>
        <location evidence="13">Cell membrane</location>
        <topology evidence="13">Single-pass membrane protein</topology>
    </subcellularLocation>
    <subcellularLocation>
        <location evidence="12">Endomembrane system</location>
        <topology evidence="12">Single-pass membrane protein</topology>
    </subcellularLocation>
</comment>
<evidence type="ECO:0000256" key="10">
    <source>
        <dbReference type="ARBA" id="ARBA00023310"/>
    </source>
</evidence>
<evidence type="ECO:0000256" key="13">
    <source>
        <dbReference type="HAMAP-Rule" id="MF_01398"/>
    </source>
</evidence>
<dbReference type="HAMAP" id="MF_01398">
    <property type="entry name" value="ATP_synth_b_bprime"/>
    <property type="match status" value="1"/>
</dbReference>
<comment type="similarity">
    <text evidence="1 13 14">Belongs to the ATPase B chain family.</text>
</comment>
<evidence type="ECO:0000256" key="6">
    <source>
        <dbReference type="ARBA" id="ARBA00022781"/>
    </source>
</evidence>
<keyword evidence="5 13" id="KW-0812">Transmembrane</keyword>
<organism evidence="16 17">
    <name type="scientific">Desulfallas thermosapovorans DSM 6562</name>
    <dbReference type="NCBI Taxonomy" id="1121431"/>
    <lineage>
        <taxon>Bacteria</taxon>
        <taxon>Bacillati</taxon>
        <taxon>Bacillota</taxon>
        <taxon>Clostridia</taxon>
        <taxon>Eubacteriales</taxon>
        <taxon>Desulfallaceae</taxon>
        <taxon>Desulfallas</taxon>
    </lineage>
</organism>